<accession>A0A0J7XHW5</accession>
<dbReference type="Proteomes" id="UP000052232">
    <property type="component" value="Unassembled WGS sequence"/>
</dbReference>
<protein>
    <submittedName>
        <fullName evidence="1">Uncharacterized protein</fullName>
    </submittedName>
</protein>
<comment type="caution">
    <text evidence="1">The sequence shown here is derived from an EMBL/GenBank/DDBJ whole genome shotgun (WGS) entry which is preliminary data.</text>
</comment>
<sequence length="53" mass="6184">MNLFLPFTVNLPIIIRCNIDERDLFLLINAANLSNNTKFSDIPWHFQHSYCCG</sequence>
<dbReference type="AlphaFoldDB" id="A0A0J7XHW5"/>
<reference evidence="1 2" key="1">
    <citation type="journal article" date="2015" name="G3 (Bethesda)">
        <title>Insights into Ongoing Evolution of the Hexachlorocyclohexane Catabolic Pathway from Comparative Genomics of Ten Sphingomonadaceae Strains.</title>
        <authorList>
            <person name="Pearce S.L."/>
            <person name="Oakeshott J.G."/>
            <person name="Pandey G."/>
        </authorList>
    </citation>
    <scope>NUCLEOTIDE SEQUENCE [LARGE SCALE GENOMIC DNA]</scope>
    <source>
        <strain evidence="1 2">LL01</strain>
    </source>
</reference>
<keyword evidence="2" id="KW-1185">Reference proteome</keyword>
<proteinExistence type="predicted"/>
<gene>
    <name evidence="1" type="ORF">V473_23545</name>
</gene>
<dbReference type="EMBL" id="JACT01000009">
    <property type="protein sequence ID" value="KMS51611.1"/>
    <property type="molecule type" value="Genomic_DNA"/>
</dbReference>
<evidence type="ECO:0000313" key="2">
    <source>
        <dbReference type="Proteomes" id="UP000052232"/>
    </source>
</evidence>
<evidence type="ECO:0000313" key="1">
    <source>
        <dbReference type="EMBL" id="KMS51611.1"/>
    </source>
</evidence>
<name>A0A0J7XHW5_9SPHN</name>
<organism evidence="1 2">
    <name type="scientific">Sphingobium cupriresistens LL01</name>
    <dbReference type="NCBI Taxonomy" id="1420583"/>
    <lineage>
        <taxon>Bacteria</taxon>
        <taxon>Pseudomonadati</taxon>
        <taxon>Pseudomonadota</taxon>
        <taxon>Alphaproteobacteria</taxon>
        <taxon>Sphingomonadales</taxon>
        <taxon>Sphingomonadaceae</taxon>
        <taxon>Sphingobium</taxon>
    </lineage>
</organism>